<gene>
    <name evidence="3" type="ORF">CLOBOL_00700</name>
</gene>
<comment type="caution">
    <text evidence="3">The sequence shown here is derived from an EMBL/GenBank/DDBJ whole genome shotgun (WGS) entry which is preliminary data.</text>
</comment>
<feature type="transmembrane region" description="Helical" evidence="2">
    <location>
        <begin position="41"/>
        <end position="61"/>
    </location>
</feature>
<feature type="transmembrane region" description="Helical" evidence="2">
    <location>
        <begin position="6"/>
        <end position="29"/>
    </location>
</feature>
<evidence type="ECO:0000313" key="3">
    <source>
        <dbReference type="EMBL" id="EDP19264.1"/>
    </source>
</evidence>
<reference evidence="3 4" key="2">
    <citation type="submission" date="2007-09" db="EMBL/GenBank/DDBJ databases">
        <title>Draft genome sequence of Clostridium bolteae (ATCC BAA-613).</title>
        <authorList>
            <person name="Sudarsanam P."/>
            <person name="Ley R."/>
            <person name="Guruge J."/>
            <person name="Turnbaugh P.J."/>
            <person name="Mahowald M."/>
            <person name="Liep D."/>
            <person name="Gordon J."/>
        </authorList>
    </citation>
    <scope>NUCLEOTIDE SEQUENCE [LARGE SCALE GENOMIC DNA]</scope>
    <source>
        <strain evidence="4">ATCC BAA-613 / DSM 15670 / CCUG 46953 / JCM 12243 / WAL 16351</strain>
    </source>
</reference>
<dbReference type="PaxDb" id="411902-CLOBOL_00700"/>
<evidence type="ECO:0000256" key="2">
    <source>
        <dbReference type="SAM" id="Phobius"/>
    </source>
</evidence>
<evidence type="ECO:0000313" key="4">
    <source>
        <dbReference type="Proteomes" id="UP000005396"/>
    </source>
</evidence>
<dbReference type="HOGENOM" id="CLU_690202_0_0_9"/>
<dbReference type="Gene3D" id="1.10.150.320">
    <property type="entry name" value="Photosystem II 12 kDa extrinsic protein"/>
    <property type="match status" value="1"/>
</dbReference>
<dbReference type="Pfam" id="PF12836">
    <property type="entry name" value="HHH_3"/>
    <property type="match status" value="1"/>
</dbReference>
<dbReference type="EMBL" id="ABCC02000009">
    <property type="protein sequence ID" value="EDP19264.1"/>
    <property type="molecule type" value="Genomic_DNA"/>
</dbReference>
<keyword evidence="2" id="KW-0472">Membrane</keyword>
<keyword evidence="2" id="KW-1133">Transmembrane helix</keyword>
<reference evidence="3 4" key="1">
    <citation type="submission" date="2007-08" db="EMBL/GenBank/DDBJ databases">
        <authorList>
            <person name="Fulton L."/>
            <person name="Clifton S."/>
            <person name="Fulton B."/>
            <person name="Xu J."/>
            <person name="Minx P."/>
            <person name="Pepin K.H."/>
            <person name="Johnson M."/>
            <person name="Thiruvilangam P."/>
            <person name="Bhonagiri V."/>
            <person name="Nash W.E."/>
            <person name="Mardis E.R."/>
            <person name="Wilson R.K."/>
        </authorList>
    </citation>
    <scope>NUCLEOTIDE SEQUENCE [LARGE SCALE GENOMIC DNA]</scope>
    <source>
        <strain evidence="4">ATCC BAA-613 / DSM 15670 / CCUG 46953 / JCM 12243 / WAL 16351</strain>
    </source>
</reference>
<dbReference type="AlphaFoldDB" id="A8RII0"/>
<dbReference type="InterPro" id="IPR010994">
    <property type="entry name" value="RuvA_2-like"/>
</dbReference>
<accession>A8RII0</accession>
<sequence>MKKLGIGLQVFMCAVLSFLGFVNYGVWIWMAGKMGLKKMKLAGMVLCGLMVMLMVLAGVYDAESADILMSICMILLFLPTFVILANVGKLKRCLDLRLLVKKNNINVQKLGEQECLFIEIPENERLLKTSKMLFGDKGEAVLRVIAFNEKEKADKALAEKEDRIRQKKLQAEAEIAKAEAQKAEAEKAKAEARKAEAEKVRAEAERARAERASLEAQKAEAARAKAEAQRAEAARAAAEAKKAETEKVKAEAEKAKAEAERAIAEAERIRAEAEKAKAENQKKEIEKDRKEVRRVKTEDNREKEIKPVSIGKISEQPVDINFCDEQELSLVPGIGIILAKKAIRIRNEKGNFESVDDFVKCIGIRESNAASIKSHLICTAENNCNTVDIVRKAGRKIDI</sequence>
<feature type="transmembrane region" description="Helical" evidence="2">
    <location>
        <begin position="67"/>
        <end position="87"/>
    </location>
</feature>
<organism evidence="3 4">
    <name type="scientific">Enterocloster bolteae (strain ATCC BAA-613 / DSM 15670 / CCUG 46953 / JCM 12243 / WAL 16351)</name>
    <name type="common">Clostridium bolteae</name>
    <dbReference type="NCBI Taxonomy" id="411902"/>
    <lineage>
        <taxon>Bacteria</taxon>
        <taxon>Bacillati</taxon>
        <taxon>Bacillota</taxon>
        <taxon>Clostridia</taxon>
        <taxon>Lachnospirales</taxon>
        <taxon>Lachnospiraceae</taxon>
        <taxon>Enterocloster</taxon>
    </lineage>
</organism>
<name>A8RII0_ENTBW</name>
<keyword evidence="2" id="KW-0812">Transmembrane</keyword>
<keyword evidence="1" id="KW-0175">Coiled coil</keyword>
<dbReference type="Proteomes" id="UP000005396">
    <property type="component" value="Unassembled WGS sequence"/>
</dbReference>
<dbReference type="SUPFAM" id="SSF47781">
    <property type="entry name" value="RuvA domain 2-like"/>
    <property type="match status" value="1"/>
</dbReference>
<feature type="coiled-coil region" evidence="1">
    <location>
        <begin position="150"/>
        <end position="302"/>
    </location>
</feature>
<dbReference type="eggNOG" id="COG1555">
    <property type="taxonomic scope" value="Bacteria"/>
</dbReference>
<evidence type="ECO:0000256" key="1">
    <source>
        <dbReference type="SAM" id="Coils"/>
    </source>
</evidence>
<dbReference type="RefSeq" id="WP_002566983.1">
    <property type="nucleotide sequence ID" value="NZ_DS480669.1"/>
</dbReference>
<protein>
    <recommendedName>
        <fullName evidence="5">Helix-hairpin-helix domain-containing protein</fullName>
    </recommendedName>
</protein>
<proteinExistence type="predicted"/>
<evidence type="ECO:0008006" key="5">
    <source>
        <dbReference type="Google" id="ProtNLM"/>
    </source>
</evidence>